<organism evidence="4 5">
    <name type="scientific">Conidiobolus coronatus (strain ATCC 28846 / CBS 209.66 / NRRL 28638)</name>
    <name type="common">Delacroixia coronata</name>
    <dbReference type="NCBI Taxonomy" id="796925"/>
    <lineage>
        <taxon>Eukaryota</taxon>
        <taxon>Fungi</taxon>
        <taxon>Fungi incertae sedis</taxon>
        <taxon>Zoopagomycota</taxon>
        <taxon>Entomophthoromycotina</taxon>
        <taxon>Entomophthoromycetes</taxon>
        <taxon>Entomophthorales</taxon>
        <taxon>Ancylistaceae</taxon>
        <taxon>Conidiobolus</taxon>
    </lineage>
</organism>
<name>A0A137P022_CONC2</name>
<feature type="compositionally biased region" description="Polar residues" evidence="2">
    <location>
        <begin position="178"/>
        <end position="201"/>
    </location>
</feature>
<accession>A0A137P022</accession>
<dbReference type="AlphaFoldDB" id="A0A137P022"/>
<keyword evidence="1" id="KW-0863">Zinc-finger</keyword>
<feature type="region of interest" description="Disordered" evidence="2">
    <location>
        <begin position="162"/>
        <end position="201"/>
    </location>
</feature>
<evidence type="ECO:0000259" key="3">
    <source>
        <dbReference type="PROSITE" id="PS50157"/>
    </source>
</evidence>
<dbReference type="GO" id="GO:0008270">
    <property type="term" value="F:zinc ion binding"/>
    <property type="evidence" value="ECO:0007669"/>
    <property type="project" value="UniProtKB-KW"/>
</dbReference>
<reference evidence="4 5" key="1">
    <citation type="journal article" date="2015" name="Genome Biol. Evol.">
        <title>Phylogenomic analyses indicate that early fungi evolved digesting cell walls of algal ancestors of land plants.</title>
        <authorList>
            <person name="Chang Y."/>
            <person name="Wang S."/>
            <person name="Sekimoto S."/>
            <person name="Aerts A.L."/>
            <person name="Choi C."/>
            <person name="Clum A."/>
            <person name="LaButti K.M."/>
            <person name="Lindquist E.A."/>
            <person name="Yee Ngan C."/>
            <person name="Ohm R.A."/>
            <person name="Salamov A.A."/>
            <person name="Grigoriev I.V."/>
            <person name="Spatafora J.W."/>
            <person name="Berbee M.L."/>
        </authorList>
    </citation>
    <scope>NUCLEOTIDE SEQUENCE [LARGE SCALE GENOMIC DNA]</scope>
    <source>
        <strain evidence="4 5">NRRL 28638</strain>
    </source>
</reference>
<feature type="domain" description="C2H2-type" evidence="3">
    <location>
        <begin position="144"/>
        <end position="174"/>
    </location>
</feature>
<dbReference type="EMBL" id="KQ964589">
    <property type="protein sequence ID" value="KXN68209.1"/>
    <property type="molecule type" value="Genomic_DNA"/>
</dbReference>
<dbReference type="PROSITE" id="PS50157">
    <property type="entry name" value="ZINC_FINGER_C2H2_2"/>
    <property type="match status" value="1"/>
</dbReference>
<gene>
    <name evidence="4" type="ORF">CONCODRAFT_79852</name>
</gene>
<dbReference type="PROSITE" id="PS00028">
    <property type="entry name" value="ZINC_FINGER_C2H2_1"/>
    <property type="match status" value="1"/>
</dbReference>
<keyword evidence="1" id="KW-0479">Metal-binding</keyword>
<keyword evidence="1" id="KW-0862">Zinc</keyword>
<proteinExistence type="predicted"/>
<evidence type="ECO:0000313" key="4">
    <source>
        <dbReference type="EMBL" id="KXN68209.1"/>
    </source>
</evidence>
<protein>
    <recommendedName>
        <fullName evidence="3">C2H2-type domain-containing protein</fullName>
    </recommendedName>
</protein>
<dbReference type="Gene3D" id="3.30.160.60">
    <property type="entry name" value="Classic Zinc Finger"/>
    <property type="match status" value="1"/>
</dbReference>
<dbReference type="InterPro" id="IPR013087">
    <property type="entry name" value="Znf_C2H2_type"/>
</dbReference>
<keyword evidence="5" id="KW-1185">Reference proteome</keyword>
<dbReference type="SMART" id="SM00355">
    <property type="entry name" value="ZnF_C2H2"/>
    <property type="match status" value="2"/>
</dbReference>
<dbReference type="Proteomes" id="UP000070444">
    <property type="component" value="Unassembled WGS sequence"/>
</dbReference>
<evidence type="ECO:0000256" key="2">
    <source>
        <dbReference type="SAM" id="MobiDB-lite"/>
    </source>
</evidence>
<evidence type="ECO:0000256" key="1">
    <source>
        <dbReference type="PROSITE-ProRule" id="PRU00042"/>
    </source>
</evidence>
<sequence length="201" mass="22393">MVSPIYQGGDFGLAQSMTDLTIGSGQVYQGGQFGSTPNFHPLSPQSFKDSLTSPVLGQHPQSNVHGQFEANQNLLHQQQQQNPIHQQQHQTHQQTHHFHHAPKYPAHISSKNICPFPGCHKIFSKAYNCSTHYLTHFPNRVRAHICPVCSRGFDRKYDLGRHMSTKRHHPPNDPMGTGNIQQDVASNPPSSAVTTPPTLEV</sequence>
<evidence type="ECO:0000313" key="5">
    <source>
        <dbReference type="Proteomes" id="UP000070444"/>
    </source>
</evidence>
<dbReference type="STRING" id="796925.A0A137P022"/>
<dbReference type="SUPFAM" id="SSF57667">
    <property type="entry name" value="beta-beta-alpha zinc fingers"/>
    <property type="match status" value="1"/>
</dbReference>
<dbReference type="InterPro" id="IPR036236">
    <property type="entry name" value="Znf_C2H2_sf"/>
</dbReference>
<dbReference type="OrthoDB" id="8117402at2759"/>